<dbReference type="Pfam" id="PF00067">
    <property type="entry name" value="p450"/>
    <property type="match status" value="1"/>
</dbReference>
<keyword evidence="10" id="KW-0472">Membrane</keyword>
<dbReference type="SUPFAM" id="SSF48264">
    <property type="entry name" value="Cytochrome P450"/>
    <property type="match status" value="1"/>
</dbReference>
<feature type="transmembrane region" description="Helical" evidence="10">
    <location>
        <begin position="20"/>
        <end position="38"/>
    </location>
</feature>
<accession>A0A8S0VV24</accession>
<dbReference type="PRINTS" id="PR00385">
    <property type="entry name" value="P450"/>
</dbReference>
<dbReference type="GO" id="GO:0020037">
    <property type="term" value="F:heme binding"/>
    <property type="evidence" value="ECO:0007669"/>
    <property type="project" value="InterPro"/>
</dbReference>
<dbReference type="GO" id="GO:0005506">
    <property type="term" value="F:iron ion binding"/>
    <property type="evidence" value="ECO:0007669"/>
    <property type="project" value="InterPro"/>
</dbReference>
<keyword evidence="5 9" id="KW-0479">Metal-binding</keyword>
<evidence type="ECO:0008006" key="13">
    <source>
        <dbReference type="Google" id="ProtNLM"/>
    </source>
</evidence>
<evidence type="ECO:0000256" key="8">
    <source>
        <dbReference type="ARBA" id="ARBA00023033"/>
    </source>
</evidence>
<evidence type="ECO:0000313" key="12">
    <source>
        <dbReference type="Proteomes" id="UP000467700"/>
    </source>
</evidence>
<evidence type="ECO:0000256" key="7">
    <source>
        <dbReference type="ARBA" id="ARBA00023004"/>
    </source>
</evidence>
<comment type="caution">
    <text evidence="11">The sequence shown here is derived from an EMBL/GenBank/DDBJ whole genome shotgun (WGS) entry which is preliminary data.</text>
</comment>
<keyword evidence="8" id="KW-0503">Monooxygenase</keyword>
<sequence length="532" mass="60489">MKIDVTYHALLARRMSNLSHLILIALGGLLLVGLKKILDSRSRQKRGPYPPGPKPKFLIGNALDYPMNGAGHHFMEVGAQLQSGLVYLNVLGNHILFINQKSIADDLLEKRAKIYSGRPQLPAALAMGWDTTNVSLMDYGDTWRKHRKVSQQHLNKRKTKSYEPIQQRHLHKMLHRLLHSPEDFWQHSEVLSTAIIMDIMYGYQIDRLDDPANAAALKMLELGLPLVMPGGALMNVLPFLRHLPSWVPGNSSGKAVKECGFWTREMLRIPLEDLAKRMKEGTATYSIVSECWEKKGTADADLEAESVLYGVTWTMYAAAMETTVSSTTCFFYTMVMHPEFQRKAQAEIDKIVGTNRLPTFEDRPSLPYIEAIYREVMRYAPPLNIGLPHASREDDWYDGYFIPKGATIFANLWAMTRDETIYRDANAFNPERFFDEHGELNDDDQVLAYGFGRRVCVGKYVASATLWITIVSILACFNIEKAKDEYGNDIEVNDEYVDLGLTMHKKPFKCRILPRSEGARQLVEDVIVGERK</sequence>
<dbReference type="PANTHER" id="PTHR46300">
    <property type="entry name" value="P450, PUTATIVE (EUROFUNG)-RELATED-RELATED"/>
    <property type="match status" value="1"/>
</dbReference>
<dbReference type="AlphaFoldDB" id="A0A8S0VV24"/>
<evidence type="ECO:0000256" key="6">
    <source>
        <dbReference type="ARBA" id="ARBA00023002"/>
    </source>
</evidence>
<evidence type="ECO:0000256" key="10">
    <source>
        <dbReference type="SAM" id="Phobius"/>
    </source>
</evidence>
<dbReference type="InterPro" id="IPR002401">
    <property type="entry name" value="Cyt_P450_E_grp-I"/>
</dbReference>
<dbReference type="Gene3D" id="1.10.630.10">
    <property type="entry name" value="Cytochrome P450"/>
    <property type="match status" value="1"/>
</dbReference>
<keyword evidence="7 9" id="KW-0408">Iron</keyword>
<dbReference type="GO" id="GO:0016705">
    <property type="term" value="F:oxidoreductase activity, acting on paired donors, with incorporation or reduction of molecular oxygen"/>
    <property type="evidence" value="ECO:0007669"/>
    <property type="project" value="InterPro"/>
</dbReference>
<dbReference type="CDD" id="cd11065">
    <property type="entry name" value="CYP64-like"/>
    <property type="match status" value="1"/>
</dbReference>
<dbReference type="EMBL" id="CACVBS010000038">
    <property type="protein sequence ID" value="CAA7263120.1"/>
    <property type="molecule type" value="Genomic_DNA"/>
</dbReference>
<dbReference type="InterPro" id="IPR001128">
    <property type="entry name" value="Cyt_P450"/>
</dbReference>
<dbReference type="Proteomes" id="UP000467700">
    <property type="component" value="Unassembled WGS sequence"/>
</dbReference>
<comment type="pathway">
    <text evidence="2">Secondary metabolite biosynthesis.</text>
</comment>
<evidence type="ECO:0000256" key="9">
    <source>
        <dbReference type="PIRSR" id="PIRSR602401-1"/>
    </source>
</evidence>
<evidence type="ECO:0000256" key="4">
    <source>
        <dbReference type="ARBA" id="ARBA00022617"/>
    </source>
</evidence>
<keyword evidence="10" id="KW-0812">Transmembrane</keyword>
<gene>
    <name evidence="11" type="ORF">AAE3_LOCUS5373</name>
</gene>
<keyword evidence="12" id="KW-1185">Reference proteome</keyword>
<comment type="similarity">
    <text evidence="3">Belongs to the cytochrome P450 family.</text>
</comment>
<keyword evidence="6" id="KW-0560">Oxidoreductase</keyword>
<evidence type="ECO:0000256" key="1">
    <source>
        <dbReference type="ARBA" id="ARBA00001971"/>
    </source>
</evidence>
<proteinExistence type="inferred from homology"/>
<name>A0A8S0VV24_CYCAE</name>
<comment type="cofactor">
    <cofactor evidence="1 9">
        <name>heme</name>
        <dbReference type="ChEBI" id="CHEBI:30413"/>
    </cofactor>
</comment>
<keyword evidence="10" id="KW-1133">Transmembrane helix</keyword>
<dbReference type="PANTHER" id="PTHR46300:SF7">
    <property type="entry name" value="P450, PUTATIVE (EUROFUNG)-RELATED"/>
    <property type="match status" value="1"/>
</dbReference>
<evidence type="ECO:0000256" key="2">
    <source>
        <dbReference type="ARBA" id="ARBA00005179"/>
    </source>
</evidence>
<evidence type="ECO:0000256" key="3">
    <source>
        <dbReference type="ARBA" id="ARBA00010617"/>
    </source>
</evidence>
<dbReference type="GO" id="GO:0004497">
    <property type="term" value="F:monooxygenase activity"/>
    <property type="evidence" value="ECO:0007669"/>
    <property type="project" value="UniProtKB-KW"/>
</dbReference>
<reference evidence="11 12" key="1">
    <citation type="submission" date="2020-01" db="EMBL/GenBank/DDBJ databases">
        <authorList>
            <person name="Gupta K D."/>
        </authorList>
    </citation>
    <scope>NUCLEOTIDE SEQUENCE [LARGE SCALE GENOMIC DNA]</scope>
</reference>
<keyword evidence="4 9" id="KW-0349">Heme</keyword>
<evidence type="ECO:0000313" key="11">
    <source>
        <dbReference type="EMBL" id="CAA7263120.1"/>
    </source>
</evidence>
<feature type="binding site" description="axial binding residue" evidence="9">
    <location>
        <position position="456"/>
    </location>
    <ligand>
        <name>heme</name>
        <dbReference type="ChEBI" id="CHEBI:30413"/>
    </ligand>
    <ligandPart>
        <name>Fe</name>
        <dbReference type="ChEBI" id="CHEBI:18248"/>
    </ligandPart>
</feature>
<dbReference type="InterPro" id="IPR036396">
    <property type="entry name" value="Cyt_P450_sf"/>
</dbReference>
<dbReference type="InterPro" id="IPR050364">
    <property type="entry name" value="Cytochrome_P450_fung"/>
</dbReference>
<evidence type="ECO:0000256" key="5">
    <source>
        <dbReference type="ARBA" id="ARBA00022723"/>
    </source>
</evidence>
<organism evidence="11 12">
    <name type="scientific">Cyclocybe aegerita</name>
    <name type="common">Black poplar mushroom</name>
    <name type="synonym">Agrocybe aegerita</name>
    <dbReference type="NCBI Taxonomy" id="1973307"/>
    <lineage>
        <taxon>Eukaryota</taxon>
        <taxon>Fungi</taxon>
        <taxon>Dikarya</taxon>
        <taxon>Basidiomycota</taxon>
        <taxon>Agaricomycotina</taxon>
        <taxon>Agaricomycetes</taxon>
        <taxon>Agaricomycetidae</taxon>
        <taxon>Agaricales</taxon>
        <taxon>Agaricineae</taxon>
        <taxon>Bolbitiaceae</taxon>
        <taxon>Cyclocybe</taxon>
    </lineage>
</organism>
<protein>
    <recommendedName>
        <fullName evidence="13">Cytochrome P450</fullName>
    </recommendedName>
</protein>
<dbReference type="PRINTS" id="PR00463">
    <property type="entry name" value="EP450I"/>
</dbReference>
<dbReference type="OrthoDB" id="2789670at2759"/>